<dbReference type="GO" id="GO:0046491">
    <property type="term" value="P:L-methylmalonyl-CoA metabolic process"/>
    <property type="evidence" value="ECO:0007669"/>
    <property type="project" value="TreeGrafter"/>
</dbReference>
<dbReference type="InterPro" id="IPR004360">
    <property type="entry name" value="Glyas_Fos-R_dOase_dom"/>
</dbReference>
<dbReference type="PANTHER" id="PTHR43048">
    <property type="entry name" value="METHYLMALONYL-COA EPIMERASE"/>
    <property type="match status" value="1"/>
</dbReference>
<gene>
    <name evidence="3" type="ORF">S01H1_19137</name>
</gene>
<evidence type="ECO:0000259" key="2">
    <source>
        <dbReference type="PROSITE" id="PS51819"/>
    </source>
</evidence>
<keyword evidence="1" id="KW-0479">Metal-binding</keyword>
<evidence type="ECO:0000313" key="3">
    <source>
        <dbReference type="EMBL" id="GAF92036.1"/>
    </source>
</evidence>
<accession>X0TY20</accession>
<dbReference type="GO" id="GO:0046872">
    <property type="term" value="F:metal ion binding"/>
    <property type="evidence" value="ECO:0007669"/>
    <property type="project" value="UniProtKB-KW"/>
</dbReference>
<reference evidence="3" key="1">
    <citation type="journal article" date="2014" name="Front. Microbiol.">
        <title>High frequency of phylogenetically diverse reductive dehalogenase-homologous genes in deep subseafloor sedimentary metagenomes.</title>
        <authorList>
            <person name="Kawai M."/>
            <person name="Futagami T."/>
            <person name="Toyoda A."/>
            <person name="Takaki Y."/>
            <person name="Nishi S."/>
            <person name="Hori S."/>
            <person name="Arai W."/>
            <person name="Tsubouchi T."/>
            <person name="Morono Y."/>
            <person name="Uchiyama I."/>
            <person name="Ito T."/>
            <person name="Fujiyama A."/>
            <person name="Inagaki F."/>
            <person name="Takami H."/>
        </authorList>
    </citation>
    <scope>NUCLEOTIDE SEQUENCE</scope>
    <source>
        <strain evidence="3">Expedition CK06-06</strain>
    </source>
</reference>
<dbReference type="GO" id="GO:0004493">
    <property type="term" value="F:methylmalonyl-CoA epimerase activity"/>
    <property type="evidence" value="ECO:0007669"/>
    <property type="project" value="TreeGrafter"/>
</dbReference>
<feature type="domain" description="VOC" evidence="2">
    <location>
        <begin position="9"/>
        <end position="132"/>
    </location>
</feature>
<dbReference type="Gene3D" id="3.10.180.10">
    <property type="entry name" value="2,3-Dihydroxybiphenyl 1,2-Dioxygenase, domain 1"/>
    <property type="match status" value="1"/>
</dbReference>
<dbReference type="InterPro" id="IPR051785">
    <property type="entry name" value="MMCE/EMCE_epimerase"/>
</dbReference>
<evidence type="ECO:0000256" key="1">
    <source>
        <dbReference type="ARBA" id="ARBA00022723"/>
    </source>
</evidence>
<dbReference type="SUPFAM" id="SSF54593">
    <property type="entry name" value="Glyoxalase/Bleomycin resistance protein/Dihydroxybiphenyl dioxygenase"/>
    <property type="match status" value="1"/>
</dbReference>
<dbReference type="Pfam" id="PF00903">
    <property type="entry name" value="Glyoxalase"/>
    <property type="match status" value="1"/>
</dbReference>
<protein>
    <recommendedName>
        <fullName evidence="2">VOC domain-containing protein</fullName>
    </recommendedName>
</protein>
<dbReference type="InterPro" id="IPR037523">
    <property type="entry name" value="VOC_core"/>
</dbReference>
<dbReference type="EMBL" id="BARS01010302">
    <property type="protein sequence ID" value="GAF92036.1"/>
    <property type="molecule type" value="Genomic_DNA"/>
</dbReference>
<proteinExistence type="predicted"/>
<dbReference type="AlphaFoldDB" id="X0TY20"/>
<dbReference type="InterPro" id="IPR029068">
    <property type="entry name" value="Glyas_Bleomycin-R_OHBP_Dase"/>
</dbReference>
<sequence length="132" mass="15365">MRIRMNAPTFDHILIVARDLERSIEFYTLIGFEHLETIERPNDRVAVMRLGGVKIELMNLPEGKETLREPRRLTDLGFRHIGLKVDDLTAVYERLKDKIGFDSPPRKIAGRGNRMTVFFKDPDGVEMHFVQE</sequence>
<dbReference type="PROSITE" id="PS51819">
    <property type="entry name" value="VOC"/>
    <property type="match status" value="1"/>
</dbReference>
<name>X0TY20_9ZZZZ</name>
<comment type="caution">
    <text evidence="3">The sequence shown here is derived from an EMBL/GenBank/DDBJ whole genome shotgun (WGS) entry which is preliminary data.</text>
</comment>
<organism evidence="3">
    <name type="scientific">marine sediment metagenome</name>
    <dbReference type="NCBI Taxonomy" id="412755"/>
    <lineage>
        <taxon>unclassified sequences</taxon>
        <taxon>metagenomes</taxon>
        <taxon>ecological metagenomes</taxon>
    </lineage>
</organism>
<dbReference type="PANTHER" id="PTHR43048:SF5">
    <property type="entry name" value="BLR5325 PROTEIN"/>
    <property type="match status" value="1"/>
</dbReference>